<dbReference type="STRING" id="1408163.A0A0F4Z0B4"/>
<dbReference type="GeneID" id="25314359"/>
<dbReference type="InterPro" id="IPR011990">
    <property type="entry name" value="TPR-like_helical_dom_sf"/>
</dbReference>
<evidence type="ECO:0000313" key="1">
    <source>
        <dbReference type="EMBL" id="KKA23967.1"/>
    </source>
</evidence>
<evidence type="ECO:0000313" key="2">
    <source>
        <dbReference type="Proteomes" id="UP000053958"/>
    </source>
</evidence>
<comment type="caution">
    <text evidence="1">The sequence shown here is derived from an EMBL/GenBank/DDBJ whole genome shotgun (WGS) entry which is preliminary data.</text>
</comment>
<name>A0A0F4Z0B4_RASE3</name>
<protein>
    <recommendedName>
        <fullName evidence="3">DUF924 domain protein</fullName>
    </recommendedName>
</protein>
<dbReference type="SUPFAM" id="SSF48452">
    <property type="entry name" value="TPR-like"/>
    <property type="match status" value="1"/>
</dbReference>
<dbReference type="Proteomes" id="UP000053958">
    <property type="component" value="Unassembled WGS sequence"/>
</dbReference>
<accession>A0A0F4Z0B4</accession>
<dbReference type="EMBL" id="LASV01000080">
    <property type="protein sequence ID" value="KKA23967.1"/>
    <property type="molecule type" value="Genomic_DNA"/>
</dbReference>
<dbReference type="InterPro" id="IPR010323">
    <property type="entry name" value="DUF924"/>
</dbReference>
<dbReference type="Gene3D" id="1.20.58.320">
    <property type="entry name" value="TPR-like"/>
    <property type="match status" value="1"/>
</dbReference>
<keyword evidence="2" id="KW-1185">Reference proteome</keyword>
<dbReference type="Pfam" id="PF06041">
    <property type="entry name" value="DUF924"/>
    <property type="match status" value="1"/>
</dbReference>
<sequence>MSAQGYKRVLDFWFGRKGSRDYLKEKSFWYGSPADDEHLRRVFANDYEAAKNGKYDDWIQAGDGEGALALIILLDQVPRNIFRGTPQAYATDSKAIAVARYAVDKGWDKHLPTIQRRYMYSPFNHSENLADQEMSLKLFTELGDSKHLYWARNFYDQIKQNGRLHLPRQILIHSFGRASLIPPSTGTRNSA</sequence>
<evidence type="ECO:0008006" key="3">
    <source>
        <dbReference type="Google" id="ProtNLM"/>
    </source>
</evidence>
<dbReference type="Gene3D" id="1.25.40.10">
    <property type="entry name" value="Tetratricopeptide repeat domain"/>
    <property type="match status" value="1"/>
</dbReference>
<organism evidence="1 2">
    <name type="scientific">Rasamsonia emersonii (strain ATCC 16479 / CBS 393.64 / IMI 116815)</name>
    <dbReference type="NCBI Taxonomy" id="1408163"/>
    <lineage>
        <taxon>Eukaryota</taxon>
        <taxon>Fungi</taxon>
        <taxon>Dikarya</taxon>
        <taxon>Ascomycota</taxon>
        <taxon>Pezizomycotina</taxon>
        <taxon>Eurotiomycetes</taxon>
        <taxon>Eurotiomycetidae</taxon>
        <taxon>Eurotiales</taxon>
        <taxon>Trichocomaceae</taxon>
        <taxon>Rasamsonia</taxon>
    </lineage>
</organism>
<proteinExistence type="predicted"/>
<gene>
    <name evidence="1" type="ORF">T310_2008</name>
</gene>
<dbReference type="OrthoDB" id="414698at2759"/>
<dbReference type="RefSeq" id="XP_013330579.1">
    <property type="nucleotide sequence ID" value="XM_013475125.1"/>
</dbReference>
<reference evidence="1 2" key="1">
    <citation type="submission" date="2015-04" db="EMBL/GenBank/DDBJ databases">
        <authorList>
            <person name="Heijne W.H."/>
            <person name="Fedorova N.D."/>
            <person name="Nierman W.C."/>
            <person name="Vollebregt A.W."/>
            <person name="Zhao Z."/>
            <person name="Wu L."/>
            <person name="Kumar M."/>
            <person name="Stam H."/>
            <person name="van den Berg M.A."/>
            <person name="Pel H.J."/>
        </authorList>
    </citation>
    <scope>NUCLEOTIDE SEQUENCE [LARGE SCALE GENOMIC DNA]</scope>
    <source>
        <strain evidence="1 2">CBS 393.64</strain>
    </source>
</reference>
<dbReference type="AlphaFoldDB" id="A0A0F4Z0B4"/>